<feature type="region of interest" description="Disordered" evidence="1">
    <location>
        <begin position="1"/>
        <end position="82"/>
    </location>
</feature>
<dbReference type="Proteomes" id="UP001152622">
    <property type="component" value="Chromosome 4"/>
</dbReference>
<organism evidence="2 3">
    <name type="scientific">Synaphobranchus kaupii</name>
    <name type="common">Kaup's arrowtooth eel</name>
    <dbReference type="NCBI Taxonomy" id="118154"/>
    <lineage>
        <taxon>Eukaryota</taxon>
        <taxon>Metazoa</taxon>
        <taxon>Chordata</taxon>
        <taxon>Craniata</taxon>
        <taxon>Vertebrata</taxon>
        <taxon>Euteleostomi</taxon>
        <taxon>Actinopterygii</taxon>
        <taxon>Neopterygii</taxon>
        <taxon>Teleostei</taxon>
        <taxon>Anguilliformes</taxon>
        <taxon>Synaphobranchidae</taxon>
        <taxon>Synaphobranchus</taxon>
    </lineage>
</organism>
<dbReference type="AlphaFoldDB" id="A0A9Q1FQ03"/>
<evidence type="ECO:0000313" key="2">
    <source>
        <dbReference type="EMBL" id="KAJ8364060.1"/>
    </source>
</evidence>
<sequence>MPTSEQAPGSQLGQRICQPPRQQQKAMAAPGHHRQRSAAACDQDQGRKRKSRPLRIKGQIGELHMNSLSSAAEGQISPRTSTSLERRAAPLTGSLEVSGTSSVWSRLNSLYLTPNVPAFFRRWSSCLIRHSKHFPAGQMKPREDKAGTSSISADLGPLKSLQAIRCLFEIGVSG</sequence>
<proteinExistence type="predicted"/>
<feature type="compositionally biased region" description="Polar residues" evidence="1">
    <location>
        <begin position="1"/>
        <end position="13"/>
    </location>
</feature>
<gene>
    <name evidence="2" type="ORF">SKAU_G00128910</name>
</gene>
<feature type="compositionally biased region" description="Polar residues" evidence="1">
    <location>
        <begin position="66"/>
        <end position="82"/>
    </location>
</feature>
<comment type="caution">
    <text evidence="2">The sequence shown here is derived from an EMBL/GenBank/DDBJ whole genome shotgun (WGS) entry which is preliminary data.</text>
</comment>
<keyword evidence="3" id="KW-1185">Reference proteome</keyword>
<evidence type="ECO:0000313" key="3">
    <source>
        <dbReference type="Proteomes" id="UP001152622"/>
    </source>
</evidence>
<reference evidence="2" key="1">
    <citation type="journal article" date="2023" name="Science">
        <title>Genome structures resolve the early diversification of teleost fishes.</title>
        <authorList>
            <person name="Parey E."/>
            <person name="Louis A."/>
            <person name="Montfort J."/>
            <person name="Bouchez O."/>
            <person name="Roques C."/>
            <person name="Iampietro C."/>
            <person name="Lluch J."/>
            <person name="Castinel A."/>
            <person name="Donnadieu C."/>
            <person name="Desvignes T."/>
            <person name="Floi Bucao C."/>
            <person name="Jouanno E."/>
            <person name="Wen M."/>
            <person name="Mejri S."/>
            <person name="Dirks R."/>
            <person name="Jansen H."/>
            <person name="Henkel C."/>
            <person name="Chen W.J."/>
            <person name="Zahm M."/>
            <person name="Cabau C."/>
            <person name="Klopp C."/>
            <person name="Thompson A.W."/>
            <person name="Robinson-Rechavi M."/>
            <person name="Braasch I."/>
            <person name="Lecointre G."/>
            <person name="Bobe J."/>
            <person name="Postlethwait J.H."/>
            <person name="Berthelot C."/>
            <person name="Roest Crollius H."/>
            <person name="Guiguen Y."/>
        </authorList>
    </citation>
    <scope>NUCLEOTIDE SEQUENCE</scope>
    <source>
        <strain evidence="2">WJC10195</strain>
    </source>
</reference>
<dbReference type="EMBL" id="JAINUF010000004">
    <property type="protein sequence ID" value="KAJ8364060.1"/>
    <property type="molecule type" value="Genomic_DNA"/>
</dbReference>
<protein>
    <submittedName>
        <fullName evidence="2">Uncharacterized protein</fullName>
    </submittedName>
</protein>
<name>A0A9Q1FQ03_SYNKA</name>
<evidence type="ECO:0000256" key="1">
    <source>
        <dbReference type="SAM" id="MobiDB-lite"/>
    </source>
</evidence>
<accession>A0A9Q1FQ03</accession>